<keyword evidence="2" id="KW-0285">Flavoprotein</keyword>
<comment type="caution">
    <text evidence="7">The sequence shown here is derived from an EMBL/GenBank/DDBJ whole genome shotgun (WGS) entry which is preliminary data.</text>
</comment>
<keyword evidence="3" id="KW-0274">FAD</keyword>
<feature type="domain" description="FAD dependent oxidoreductase" evidence="6">
    <location>
        <begin position="5"/>
        <end position="364"/>
    </location>
</feature>
<dbReference type="PANTHER" id="PTHR43104:SF4">
    <property type="entry name" value="L-2-HYDROXYGLUTARATE DEHYDROGENASE, MITOCHONDRIAL"/>
    <property type="match status" value="1"/>
</dbReference>
<reference evidence="7 8" key="1">
    <citation type="submission" date="2015-05" db="EMBL/GenBank/DDBJ databases">
        <title>Draft genome of Burkholderia cepacia LK29.</title>
        <authorList>
            <person name="Chan X.Y."/>
        </authorList>
    </citation>
    <scope>NUCLEOTIDE SEQUENCE [LARGE SCALE GENOMIC DNA]</scope>
    <source>
        <strain evidence="7 8">LK29</strain>
    </source>
</reference>
<evidence type="ECO:0000256" key="3">
    <source>
        <dbReference type="ARBA" id="ARBA00022827"/>
    </source>
</evidence>
<evidence type="ECO:0000256" key="1">
    <source>
        <dbReference type="ARBA" id="ARBA00001974"/>
    </source>
</evidence>
<evidence type="ECO:0000256" key="2">
    <source>
        <dbReference type="ARBA" id="ARBA00022630"/>
    </source>
</evidence>
<sequence>MEQMDCVVIGAGVVGLAIARELAARGRDTLVLEAADAIGTGTSSRNSEVIHAGLYYPRGSLKAMSCVHGRDLLYEFCETHHVPHRRTGKLLVATSAAQVKQLKAIAARATENGVLDLLPLTHAEAQTLEPALECVAALFSPSTGIVDSHQLMLALLGAAESDGAVCALKSPVESIDVLRGGRFVVRTGGDAPTEIEAACVINSAGLGAQALARRTRGLDPRWVPPLYLARGNYFSLSGRAPFSHLIYPMPDRAGLGVHLTLDLAGQARFGPDVEWCDSLRYEVDPARASAFYASIRAFWPGLPDDALQPAYAGIRPKLAGPGEPPADFIVQGAAQHGVRGLVNLFGIESPGLTASLALAQRVGDMAAYR</sequence>
<dbReference type="Pfam" id="PF01266">
    <property type="entry name" value="DAO"/>
    <property type="match status" value="1"/>
</dbReference>
<dbReference type="InterPro" id="IPR036188">
    <property type="entry name" value="FAD/NAD-bd_sf"/>
</dbReference>
<proteinExistence type="inferred from homology"/>
<comment type="cofactor">
    <cofactor evidence="1">
        <name>FAD</name>
        <dbReference type="ChEBI" id="CHEBI:57692"/>
    </cofactor>
</comment>
<keyword evidence="4" id="KW-0560">Oxidoreductase</keyword>
<gene>
    <name evidence="7" type="ORF">VL15_21365</name>
</gene>
<organism evidence="7 8">
    <name type="scientific">Burkholderia cepacia</name>
    <name type="common">Pseudomonas cepacia</name>
    <dbReference type="NCBI Taxonomy" id="292"/>
    <lineage>
        <taxon>Bacteria</taxon>
        <taxon>Pseudomonadati</taxon>
        <taxon>Pseudomonadota</taxon>
        <taxon>Betaproteobacteria</taxon>
        <taxon>Burkholderiales</taxon>
        <taxon>Burkholderiaceae</taxon>
        <taxon>Burkholderia</taxon>
        <taxon>Burkholderia cepacia complex</taxon>
    </lineage>
</organism>
<evidence type="ECO:0000259" key="6">
    <source>
        <dbReference type="Pfam" id="PF01266"/>
    </source>
</evidence>
<dbReference type="Gene3D" id="3.30.9.10">
    <property type="entry name" value="D-Amino Acid Oxidase, subunit A, domain 2"/>
    <property type="match status" value="1"/>
</dbReference>
<dbReference type="Proteomes" id="UP000036338">
    <property type="component" value="Unassembled WGS sequence"/>
</dbReference>
<protein>
    <submittedName>
        <fullName evidence="7">FAD-dependent oxidoreductase</fullName>
    </submittedName>
</protein>
<dbReference type="EMBL" id="LDWR01000038">
    <property type="protein sequence ID" value="KML54346.1"/>
    <property type="molecule type" value="Genomic_DNA"/>
</dbReference>
<accession>A0A0J5WPD7</accession>
<evidence type="ECO:0000313" key="7">
    <source>
        <dbReference type="EMBL" id="KML54346.1"/>
    </source>
</evidence>
<name>A0A0J5WPD7_BURCE</name>
<dbReference type="InterPro" id="IPR006076">
    <property type="entry name" value="FAD-dep_OxRdtase"/>
</dbReference>
<dbReference type="GO" id="GO:0047545">
    <property type="term" value="F:(S)-2-hydroxyglutarate dehydrogenase activity"/>
    <property type="evidence" value="ECO:0007669"/>
    <property type="project" value="TreeGrafter"/>
</dbReference>
<evidence type="ECO:0000313" key="8">
    <source>
        <dbReference type="Proteomes" id="UP000036338"/>
    </source>
</evidence>
<comment type="similarity">
    <text evidence="5">Belongs to the L2HGDH family.</text>
</comment>
<dbReference type="RefSeq" id="WP_048248304.1">
    <property type="nucleotide sequence ID" value="NZ_LDWR01000038.1"/>
</dbReference>
<dbReference type="Gene3D" id="3.50.50.60">
    <property type="entry name" value="FAD/NAD(P)-binding domain"/>
    <property type="match status" value="1"/>
</dbReference>
<dbReference type="AlphaFoldDB" id="A0A0J5WPD7"/>
<evidence type="ECO:0000256" key="5">
    <source>
        <dbReference type="ARBA" id="ARBA00037941"/>
    </source>
</evidence>
<dbReference type="SUPFAM" id="SSF51905">
    <property type="entry name" value="FAD/NAD(P)-binding domain"/>
    <property type="match status" value="1"/>
</dbReference>
<evidence type="ECO:0000256" key="4">
    <source>
        <dbReference type="ARBA" id="ARBA00023002"/>
    </source>
</evidence>
<dbReference type="PATRIC" id="fig|292.27.peg.4390"/>
<dbReference type="PANTHER" id="PTHR43104">
    <property type="entry name" value="L-2-HYDROXYGLUTARATE DEHYDROGENASE, MITOCHONDRIAL"/>
    <property type="match status" value="1"/>
</dbReference>